<evidence type="ECO:0000313" key="4">
    <source>
        <dbReference type="Proteomes" id="UP000287239"/>
    </source>
</evidence>
<proteinExistence type="predicted"/>
<evidence type="ECO:0000313" key="3">
    <source>
        <dbReference type="EMBL" id="RST96045.1"/>
    </source>
</evidence>
<dbReference type="AlphaFoldDB" id="A0A429ZQV0"/>
<protein>
    <recommendedName>
        <fullName evidence="2">WxL domain-containing protein</fullName>
    </recommendedName>
</protein>
<sequence>MVTSSRSIKKRRIMMKVSKLIGLSVCGLILLGVASTAMAAEGGSAMTDGTIDFEVETDPAGEIIKPETEEPIETEEGSSTTGNLRIQFVPDFNFGHQKIKTGEETYAPTYMKYRYKNQPVGKDGEYYMPHFLQVSDTRGTNEGFTLTVKGTTFKRKTGDELPFATIALTDGRLSNNVFSEAEIKNRVDTFKGVSNVGTGKLVIPTGMADALPVMMTKSNEKVHSTNGTQTSLILSSTYDKDNLDYLATAKNEEVVFTKTNKDIPTITPVAPAELDPYESKITWTLTTGI</sequence>
<name>A0A429ZQV0_9ENTE</name>
<gene>
    <name evidence="3" type="ORF">CBF35_06500</name>
</gene>
<evidence type="ECO:0000259" key="2">
    <source>
        <dbReference type="Pfam" id="PF13731"/>
    </source>
</evidence>
<comment type="caution">
    <text evidence="3">The sequence shown here is derived from an EMBL/GenBank/DDBJ whole genome shotgun (WGS) entry which is preliminary data.</text>
</comment>
<evidence type="ECO:0000256" key="1">
    <source>
        <dbReference type="SAM" id="SignalP"/>
    </source>
</evidence>
<dbReference type="OrthoDB" id="2180575at2"/>
<dbReference type="InterPro" id="IPR027994">
    <property type="entry name" value="WxL_dom"/>
</dbReference>
<feature type="chain" id="PRO_5019546236" description="WxL domain-containing protein" evidence="1">
    <location>
        <begin position="40"/>
        <end position="289"/>
    </location>
</feature>
<dbReference type="EMBL" id="NGJU01000008">
    <property type="protein sequence ID" value="RST96045.1"/>
    <property type="molecule type" value="Genomic_DNA"/>
</dbReference>
<feature type="signal peptide" evidence="1">
    <location>
        <begin position="1"/>
        <end position="39"/>
    </location>
</feature>
<feature type="domain" description="WxL" evidence="2">
    <location>
        <begin position="42"/>
        <end position="287"/>
    </location>
</feature>
<organism evidence="3 4">
    <name type="scientific">Vagococcus salmoninarum</name>
    <dbReference type="NCBI Taxonomy" id="2739"/>
    <lineage>
        <taxon>Bacteria</taxon>
        <taxon>Bacillati</taxon>
        <taxon>Bacillota</taxon>
        <taxon>Bacilli</taxon>
        <taxon>Lactobacillales</taxon>
        <taxon>Enterococcaceae</taxon>
        <taxon>Vagococcus</taxon>
    </lineage>
</organism>
<keyword evidence="1" id="KW-0732">Signal</keyword>
<dbReference type="Proteomes" id="UP000287239">
    <property type="component" value="Unassembled WGS sequence"/>
</dbReference>
<dbReference type="Pfam" id="PF13731">
    <property type="entry name" value="WxL"/>
    <property type="match status" value="1"/>
</dbReference>
<keyword evidence="4" id="KW-1185">Reference proteome</keyword>
<accession>A0A429ZQV0</accession>
<reference evidence="3 4" key="1">
    <citation type="submission" date="2017-05" db="EMBL/GenBank/DDBJ databases">
        <title>Vagococcus spp. assemblies.</title>
        <authorList>
            <person name="Gulvik C.A."/>
        </authorList>
    </citation>
    <scope>NUCLEOTIDE SEQUENCE [LARGE SCALE GENOMIC DNA]</scope>
    <source>
        <strain evidence="3 4">NCFB 2777</strain>
    </source>
</reference>